<keyword evidence="2 6" id="KW-1003">Cell membrane</keyword>
<dbReference type="InterPro" id="IPR032816">
    <property type="entry name" value="VTT_dom"/>
</dbReference>
<dbReference type="GO" id="GO:0005886">
    <property type="term" value="C:plasma membrane"/>
    <property type="evidence" value="ECO:0007669"/>
    <property type="project" value="UniProtKB-SubCell"/>
</dbReference>
<feature type="transmembrane region" description="Helical" evidence="6">
    <location>
        <begin position="81"/>
        <end position="101"/>
    </location>
</feature>
<feature type="domain" description="VTT" evidence="7">
    <location>
        <begin position="61"/>
        <end position="181"/>
    </location>
</feature>
<dbReference type="PANTHER" id="PTHR12677">
    <property type="entry name" value="GOLGI APPARATUS MEMBRANE PROTEIN TVP38-RELATED"/>
    <property type="match status" value="1"/>
</dbReference>
<name>A0A9E7DIZ8_9FIRM</name>
<evidence type="ECO:0000313" key="8">
    <source>
        <dbReference type="EMBL" id="UQK58860.1"/>
    </source>
</evidence>
<organism evidence="8 9">
    <name type="scientific">Fenollaria massiliensis</name>
    <dbReference type="NCBI Taxonomy" id="938288"/>
    <lineage>
        <taxon>Bacteria</taxon>
        <taxon>Bacillati</taxon>
        <taxon>Bacillota</taxon>
        <taxon>Clostridia</taxon>
        <taxon>Eubacteriales</taxon>
        <taxon>Fenollaria</taxon>
    </lineage>
</organism>
<evidence type="ECO:0000256" key="4">
    <source>
        <dbReference type="ARBA" id="ARBA00022989"/>
    </source>
</evidence>
<keyword evidence="5 6" id="KW-0472">Membrane</keyword>
<evidence type="ECO:0000256" key="6">
    <source>
        <dbReference type="RuleBase" id="RU366058"/>
    </source>
</evidence>
<comment type="subcellular location">
    <subcellularLocation>
        <location evidence="1 6">Cell membrane</location>
        <topology evidence="1 6">Multi-pass membrane protein</topology>
    </subcellularLocation>
</comment>
<feature type="transmembrane region" description="Helical" evidence="6">
    <location>
        <begin position="158"/>
        <end position="179"/>
    </location>
</feature>
<dbReference type="AlphaFoldDB" id="A0A9E7DIZ8"/>
<dbReference type="RefSeq" id="WP_085839605.1">
    <property type="nucleotide sequence ID" value="NZ_CP096649.1"/>
</dbReference>
<evidence type="ECO:0000256" key="1">
    <source>
        <dbReference type="ARBA" id="ARBA00004651"/>
    </source>
</evidence>
<dbReference type="Proteomes" id="UP000831151">
    <property type="component" value="Chromosome"/>
</dbReference>
<dbReference type="Pfam" id="PF09335">
    <property type="entry name" value="VTT_dom"/>
    <property type="match status" value="1"/>
</dbReference>
<feature type="transmembrane region" description="Helical" evidence="6">
    <location>
        <begin position="12"/>
        <end position="29"/>
    </location>
</feature>
<proteinExistence type="inferred from homology"/>
<sequence>MTRKKQINPIKILSLLIIIIGSVLVIKYVPMEKLKAFIEERRELSEVLYVAAFAILPVFFFPVPVLALIAAALFGFVKGSLLTMVGAILNMSIMFVIARYIGRDFVSAMVHKHVSKKTYDRYFSKDANIASGLFLVRLTPIIPYNILNYAYPLTDIGFWKYLIVSFVGIAPGTLVYLNLGDKIKDYKSKEFLIAVLIMLALVIISILLTKYVNKKNDSNSSSSI</sequence>
<keyword evidence="3 6" id="KW-0812">Transmembrane</keyword>
<keyword evidence="4 6" id="KW-1133">Transmembrane helix</keyword>
<dbReference type="PANTHER" id="PTHR12677:SF59">
    <property type="entry name" value="GOLGI APPARATUS MEMBRANE PROTEIN TVP38-RELATED"/>
    <property type="match status" value="1"/>
</dbReference>
<keyword evidence="9" id="KW-1185">Reference proteome</keyword>
<dbReference type="EMBL" id="CP096649">
    <property type="protein sequence ID" value="UQK58860.1"/>
    <property type="molecule type" value="Genomic_DNA"/>
</dbReference>
<evidence type="ECO:0000256" key="3">
    <source>
        <dbReference type="ARBA" id="ARBA00022692"/>
    </source>
</evidence>
<gene>
    <name evidence="8" type="ORF">M1R53_06380</name>
</gene>
<dbReference type="KEGG" id="fms:M1R53_06380"/>
<accession>A0A9E7DIZ8</accession>
<evidence type="ECO:0000259" key="7">
    <source>
        <dbReference type="Pfam" id="PF09335"/>
    </source>
</evidence>
<comment type="similarity">
    <text evidence="6">Belongs to the TVP38/TMEM64 family.</text>
</comment>
<feature type="transmembrane region" description="Helical" evidence="6">
    <location>
        <begin position="49"/>
        <end position="74"/>
    </location>
</feature>
<evidence type="ECO:0000256" key="2">
    <source>
        <dbReference type="ARBA" id="ARBA00022475"/>
    </source>
</evidence>
<reference evidence="8" key="1">
    <citation type="submission" date="2022-04" db="EMBL/GenBank/DDBJ databases">
        <title>Complete genome sequences of Ezakiella coagulans and Fenollaria massiliensis.</title>
        <authorList>
            <person name="France M.T."/>
            <person name="Clifford J."/>
            <person name="Narina S."/>
            <person name="Rutt L."/>
            <person name="Ravel J."/>
        </authorList>
    </citation>
    <scope>NUCLEOTIDE SEQUENCE</scope>
    <source>
        <strain evidence="8">C0061C2</strain>
    </source>
</reference>
<dbReference type="InterPro" id="IPR015414">
    <property type="entry name" value="TMEM64"/>
</dbReference>
<feature type="transmembrane region" description="Helical" evidence="6">
    <location>
        <begin position="191"/>
        <end position="212"/>
    </location>
</feature>
<protein>
    <recommendedName>
        <fullName evidence="6">TVP38/TMEM64 family membrane protein</fullName>
    </recommendedName>
</protein>
<evidence type="ECO:0000313" key="9">
    <source>
        <dbReference type="Proteomes" id="UP000831151"/>
    </source>
</evidence>
<evidence type="ECO:0000256" key="5">
    <source>
        <dbReference type="ARBA" id="ARBA00023136"/>
    </source>
</evidence>